<proteinExistence type="predicted"/>
<organism evidence="3 4">
    <name type="scientific">Lysinibacillus fusiformis</name>
    <dbReference type="NCBI Taxonomy" id="28031"/>
    <lineage>
        <taxon>Bacteria</taxon>
        <taxon>Bacillati</taxon>
        <taxon>Bacillota</taxon>
        <taxon>Bacilli</taxon>
        <taxon>Bacillales</taxon>
        <taxon>Bacillaceae</taxon>
        <taxon>Lysinibacillus</taxon>
    </lineage>
</organism>
<reference evidence="3 4" key="1">
    <citation type="submission" date="2016-10" db="EMBL/GenBank/DDBJ databases">
        <authorList>
            <person name="Varghese N."/>
            <person name="Submissions S."/>
        </authorList>
    </citation>
    <scope>NUCLEOTIDE SEQUENCE [LARGE SCALE GENOMIC DNA]</scope>
    <source>
        <strain evidence="3 4">TC-13</strain>
    </source>
</reference>
<dbReference type="Pfam" id="PF23343">
    <property type="entry name" value="REP_ORF2-G2P"/>
    <property type="match status" value="1"/>
</dbReference>
<protein>
    <recommendedName>
        <fullName evidence="2">Replication-associated protein ORF2/G2P domain-containing protein</fullName>
    </recommendedName>
</protein>
<dbReference type="AlphaFoldDB" id="A0A1H9HDS2"/>
<evidence type="ECO:0000313" key="3">
    <source>
        <dbReference type="EMBL" id="SEQ60489.1"/>
    </source>
</evidence>
<dbReference type="EMBL" id="FOEL01000006">
    <property type="protein sequence ID" value="SEQ60489.1"/>
    <property type="molecule type" value="Genomic_DNA"/>
</dbReference>
<name>A0A1H9HDS2_9BACI</name>
<accession>A0A1H9HDS2</accession>
<dbReference type="RefSeq" id="WP_089985995.1">
    <property type="nucleotide sequence ID" value="NZ_FMVP01000006.1"/>
</dbReference>
<comment type="caution">
    <text evidence="3">The sequence shown here is derived from an EMBL/GenBank/DDBJ whole genome shotgun (WGS) entry which is preliminary data.</text>
</comment>
<feature type="domain" description="Replication-associated protein ORF2/G2P" evidence="2">
    <location>
        <begin position="103"/>
        <end position="208"/>
    </location>
</feature>
<dbReference type="InterPro" id="IPR056906">
    <property type="entry name" value="ORF2/G2P_dom"/>
</dbReference>
<sequence>MKNKQHKVKHVLAAYEEAFVQSELTKIHEDSLLDKAIAGYRVKSIWSGDVLEVEAYPYWKIPQNKRVKRDKNSSKAQEKLNEKNRQKHVARLINTNFREYHDLYLTYTYTDNYVPEDYEQAKRDMTNLIKRMKRWLKKQKQYEDFELKYIYTTEHTRNGEKIRAHHHMVTNFPDREIAEELWNRGRANSKRLKADDFGFTGLGAYLVKEKGSKTAKGYTPSRNLKQPKVTVSDTKLTRRRATKIATEEVGAHEVFEKMYKNYQFKKMDVSFSDYVSGAYINVYMKRIDKPKNRKSKRRIINDDEDDQHHKS</sequence>
<evidence type="ECO:0000259" key="2">
    <source>
        <dbReference type="Pfam" id="PF23343"/>
    </source>
</evidence>
<gene>
    <name evidence="3" type="ORF">SAMN02787113_01998</name>
</gene>
<dbReference type="Proteomes" id="UP000199410">
    <property type="component" value="Unassembled WGS sequence"/>
</dbReference>
<feature type="region of interest" description="Disordered" evidence="1">
    <location>
        <begin position="291"/>
        <end position="311"/>
    </location>
</feature>
<evidence type="ECO:0000313" key="4">
    <source>
        <dbReference type="Proteomes" id="UP000199410"/>
    </source>
</evidence>
<evidence type="ECO:0000256" key="1">
    <source>
        <dbReference type="SAM" id="MobiDB-lite"/>
    </source>
</evidence>